<feature type="domain" description="DUF6950" evidence="1">
    <location>
        <begin position="4"/>
        <end position="135"/>
    </location>
</feature>
<dbReference type="Proteomes" id="UP000664654">
    <property type="component" value="Unassembled WGS sequence"/>
</dbReference>
<evidence type="ECO:0000313" key="2">
    <source>
        <dbReference type="EMBL" id="MBN7824785.1"/>
    </source>
</evidence>
<dbReference type="EMBL" id="JAFKCV010000003">
    <property type="protein sequence ID" value="MBN7824785.1"/>
    <property type="molecule type" value="Genomic_DNA"/>
</dbReference>
<accession>A0A939DME1</accession>
<sequence>MSVRLPNWELVLANYLNECQAKPFEWGQHDCCLFAANAVLAFTGQDYAAAFRGRYSTELGAARALKRYGAGTLKQTLLRVLGEPVPLLQVSRGDVLLVTVDGRDSAAVFYQGAWAVSLQGLIPVLMQDVQLAWRVC</sequence>
<reference evidence="2" key="1">
    <citation type="submission" date="2021-03" db="EMBL/GenBank/DDBJ databases">
        <title>novel species isolated from a fishpond in China.</title>
        <authorList>
            <person name="Lu H."/>
            <person name="Cai Z."/>
        </authorList>
    </citation>
    <scope>NUCLEOTIDE SEQUENCE</scope>
    <source>
        <strain evidence="2">JCM 30855</strain>
    </source>
</reference>
<keyword evidence="3" id="KW-1185">Reference proteome</keyword>
<dbReference type="RefSeq" id="WP_206572908.1">
    <property type="nucleotide sequence ID" value="NZ_JAFKCV010000003.1"/>
</dbReference>
<name>A0A939DME1_9ALTE</name>
<gene>
    <name evidence="2" type="ORF">J0A66_06045</name>
</gene>
<organism evidence="2 3">
    <name type="scientific">Bowmanella dokdonensis</name>
    <dbReference type="NCBI Taxonomy" id="751969"/>
    <lineage>
        <taxon>Bacteria</taxon>
        <taxon>Pseudomonadati</taxon>
        <taxon>Pseudomonadota</taxon>
        <taxon>Gammaproteobacteria</taxon>
        <taxon>Alteromonadales</taxon>
        <taxon>Alteromonadaceae</taxon>
        <taxon>Bowmanella</taxon>
    </lineage>
</organism>
<proteinExistence type="predicted"/>
<dbReference type="AlphaFoldDB" id="A0A939DME1"/>
<dbReference type="Pfam" id="PF22262">
    <property type="entry name" value="DUF6950"/>
    <property type="match status" value="1"/>
</dbReference>
<evidence type="ECO:0000313" key="3">
    <source>
        <dbReference type="Proteomes" id="UP000664654"/>
    </source>
</evidence>
<evidence type="ECO:0000259" key="1">
    <source>
        <dbReference type="Pfam" id="PF22262"/>
    </source>
</evidence>
<comment type="caution">
    <text evidence="2">The sequence shown here is derived from an EMBL/GenBank/DDBJ whole genome shotgun (WGS) entry which is preliminary data.</text>
</comment>
<protein>
    <recommendedName>
        <fullName evidence="1">DUF6950 domain-containing protein</fullName>
    </recommendedName>
</protein>
<dbReference type="InterPro" id="IPR053802">
    <property type="entry name" value="DUF6950"/>
</dbReference>